<evidence type="ECO:0000313" key="2">
    <source>
        <dbReference type="Proteomes" id="UP000593567"/>
    </source>
</evidence>
<reference evidence="1" key="1">
    <citation type="submission" date="2020-06" db="EMBL/GenBank/DDBJ databases">
        <title>Draft genome of Bugula neritina, a colonial animal packing powerful symbionts and potential medicines.</title>
        <authorList>
            <person name="Rayko M."/>
        </authorList>
    </citation>
    <scope>NUCLEOTIDE SEQUENCE [LARGE SCALE GENOMIC DNA]</scope>
    <source>
        <strain evidence="1">Kwan_BN1</strain>
    </source>
</reference>
<sequence>MVANVLVSDHINSTDVTHFKLIQIETKVGGEWSELCLQHHRPPELCINLPTDSCRLMQSRSEILHLTLTQEHTSPSSNMSAGEASHITLSNIKVVGVTWSKLH</sequence>
<dbReference type="AlphaFoldDB" id="A0A7J7IS98"/>
<dbReference type="EMBL" id="VXIV02003464">
    <property type="protein sequence ID" value="KAF6016809.1"/>
    <property type="molecule type" value="Genomic_DNA"/>
</dbReference>
<name>A0A7J7IS98_BUGNE</name>
<proteinExistence type="predicted"/>
<comment type="caution">
    <text evidence="1">The sequence shown here is derived from an EMBL/GenBank/DDBJ whole genome shotgun (WGS) entry which is preliminary data.</text>
</comment>
<gene>
    <name evidence="1" type="ORF">EB796_024873</name>
</gene>
<evidence type="ECO:0000313" key="1">
    <source>
        <dbReference type="EMBL" id="KAF6016809.1"/>
    </source>
</evidence>
<organism evidence="1 2">
    <name type="scientific">Bugula neritina</name>
    <name type="common">Brown bryozoan</name>
    <name type="synonym">Sertularia neritina</name>
    <dbReference type="NCBI Taxonomy" id="10212"/>
    <lineage>
        <taxon>Eukaryota</taxon>
        <taxon>Metazoa</taxon>
        <taxon>Spiralia</taxon>
        <taxon>Lophotrochozoa</taxon>
        <taxon>Bryozoa</taxon>
        <taxon>Gymnolaemata</taxon>
        <taxon>Cheilostomatida</taxon>
        <taxon>Flustrina</taxon>
        <taxon>Buguloidea</taxon>
        <taxon>Bugulidae</taxon>
        <taxon>Bugula</taxon>
    </lineage>
</organism>
<dbReference type="Proteomes" id="UP000593567">
    <property type="component" value="Unassembled WGS sequence"/>
</dbReference>
<protein>
    <submittedName>
        <fullName evidence="1">Uncharacterized protein</fullName>
    </submittedName>
</protein>
<keyword evidence="2" id="KW-1185">Reference proteome</keyword>
<accession>A0A7J7IS98</accession>